<gene>
    <name evidence="4" type="ORF">GMRT_10776</name>
</gene>
<dbReference type="SMART" id="SM00320">
    <property type="entry name" value="WD40"/>
    <property type="match status" value="4"/>
</dbReference>
<dbReference type="EMBL" id="VDLU01000001">
    <property type="protein sequence ID" value="TNJ30636.1"/>
    <property type="molecule type" value="Genomic_DNA"/>
</dbReference>
<dbReference type="VEuPathDB" id="GiardiaDB:GMRT_10776"/>
<dbReference type="InterPro" id="IPR052993">
    <property type="entry name" value="CFA-57"/>
</dbReference>
<sequence length="1562" mass="172318">MSVFNATDRPSIYASASLALNAIGSTTYMQNGNIVYASPMGIVRVVPTSQGAKFDKICQLGEHDQVIVCIRAHPQENILAVAVSGSIQSFISFVDTDSMERLYDMPWPTLLGEPSGLCFSPGGDILAVTTRSPAGIYFARLELDVQLIVAGIEGVLPGEIPFAPQYFVADPSVSGDNEASFVVDVGMIGLYVTLKWQMSYTRGSAGSVANNFTCSAQYIVPLAGATSMDFIPFYTNQYIVGGYPDSSLSLIGIVRHPNEPEPVSFGSLVQCLPTKHQSVAGASPLPFTPVLLQECLVTKSTLTFQDITKRVQIPFILPKNIPTPRFGVSAIRGIVGGTVYVILKSGVFCSFYISSLERRGLEYSDISSDEDDDSDKDDGPAPRAPPRERVLHDATSTAKTEYLKVALSFSACVVLNADGILCDSGRNGTISSLLSRATAAMDELTAWGETRSNIIFCSLTVDRTDLTTLACIVYDPITGSAIPAYVTLPQVNNRTATQSILKPLATPFISVFGYVHLNTIQGAGTYLRQVSQLCQLASRTASQIRPFSNASGRASQLGSSLEVTKGEDAAGGFETDTIVQLFGQSTLVPCISSSGRYATRIAFVDASFAFSVRRVLMATANGTVRLYEYTEDSFSVVGSVKLMDTITAVSCHPLGYLAAVATTDSIRIVTVDADSLVIDHEIGLKMTTSLSFSQSGGILIVIRGSSTALYDIWSKHCLGTLEGHNDAVIDVVQLPNENCDEAYFVTASRDGMLYLWTAAGERVSEIIGRIRFTSLSAFNKPDPDFGRYPPVLACGNGCIHVCDFNSNLILFVGYYSDEVDGNVVCIRNIMYDDSRDIIYASDIDGYIYALSLPEDFKSKCLGIVKCSREGMVGSDLQPTPAPIPRADMRFPGTRFACPQTTPENTLQTNLGGAGSAHKSVAGSGAVTPRMALPSRGKGRGLDSAGGLPSSDAPSSNVEPIEPVDSAIRSRLCVMPKITRTFEEIQRVRAPLVARFSLSPDRKFLTVTSLGLTGSFYIIQLPGLPKQCIQRRVFDLTEEGEQTINENGFLDTDVIVDEGYLIALKKILLVLVERTKEAELEFEHTVRVVNQRHEKAAQAEKTLSNQELESARQRTDLLINNAEREAEQYEAELHSLDRMHSAALEKLEAQYRVKVQTSNEKQERLKAELEASQNYLADMLADLKRQRDTRIENTIANYEREEEQVRKRLVKLDSDRKQLRKEYQELLRQGDEDADVQLQELQSRYNAQLEELYTRTNGVSAETGMIKNKFQTIEKSILTYQGSLLACENTLHSLEQTNENLKHEIQLARAEAEARNEAIVSREKLIYSLKKEAKDLEKHRFVLDFKIKELRKCIEPRETEISDLKEQIRELGNELENFHKATTVLEHVIQEHRDESANLKKTLFESKSNDQSLRNRLSHLEHDICELVEGYGSISLAELKKRCRGLFDQYGGFTIIDSDAASAATEKELHQQYLVNAIDTLNRELQRSKAATTTENARIVEENAELLKEAAVLRREIQKILHGPITQQNTENSKVFAARLTAQEAEIKRLKKRIVELQNSESQ</sequence>
<dbReference type="Proteomes" id="UP000315496">
    <property type="component" value="Chromosome 1"/>
</dbReference>
<proteinExistence type="predicted"/>
<accession>A0A4Z1SY69</accession>
<feature type="coiled-coil region" evidence="2">
    <location>
        <begin position="1194"/>
        <end position="1228"/>
    </location>
</feature>
<dbReference type="Gene3D" id="2.130.10.10">
    <property type="entry name" value="YVTN repeat-like/Quinoprotein amine dehydrogenase"/>
    <property type="match status" value="1"/>
</dbReference>
<organism evidence="4 5">
    <name type="scientific">Giardia muris</name>
    <dbReference type="NCBI Taxonomy" id="5742"/>
    <lineage>
        <taxon>Eukaryota</taxon>
        <taxon>Metamonada</taxon>
        <taxon>Diplomonadida</taxon>
        <taxon>Hexamitidae</taxon>
        <taxon>Giardiinae</taxon>
        <taxon>Giardia</taxon>
    </lineage>
</organism>
<protein>
    <submittedName>
        <fullName evidence="4">Trichohyalin</fullName>
    </submittedName>
</protein>
<feature type="compositionally biased region" description="Basic and acidic residues" evidence="3">
    <location>
        <begin position="377"/>
        <end position="391"/>
    </location>
</feature>
<dbReference type="PANTHER" id="PTHR32215:SF0">
    <property type="entry name" value="CILIA- AND FLAGELLA-ASSOCIATED PROTEIN 57"/>
    <property type="match status" value="1"/>
</dbReference>
<feature type="coiled-coil region" evidence="2">
    <location>
        <begin position="1093"/>
        <end position="1163"/>
    </location>
</feature>
<dbReference type="PANTHER" id="PTHR32215">
    <property type="entry name" value="CILIA- AND FLAGELLA-ASSOCIATED PROTEIN 57"/>
    <property type="match status" value="1"/>
</dbReference>
<dbReference type="InterPro" id="IPR036322">
    <property type="entry name" value="WD40_repeat_dom_sf"/>
</dbReference>
<keyword evidence="2" id="KW-0175">Coiled coil</keyword>
<evidence type="ECO:0000256" key="1">
    <source>
        <dbReference type="PROSITE-ProRule" id="PRU00221"/>
    </source>
</evidence>
<comment type="caution">
    <text evidence="4">The sequence shown here is derived from an EMBL/GenBank/DDBJ whole genome shotgun (WGS) entry which is preliminary data.</text>
</comment>
<dbReference type="SUPFAM" id="SSF50978">
    <property type="entry name" value="WD40 repeat-like"/>
    <property type="match status" value="1"/>
</dbReference>
<keyword evidence="5" id="KW-1185">Reference proteome</keyword>
<evidence type="ECO:0000256" key="3">
    <source>
        <dbReference type="SAM" id="MobiDB-lite"/>
    </source>
</evidence>
<dbReference type="SUPFAM" id="SSF101908">
    <property type="entry name" value="Putative isomerase YbhE"/>
    <property type="match status" value="1"/>
</dbReference>
<dbReference type="InterPro" id="IPR001680">
    <property type="entry name" value="WD40_rpt"/>
</dbReference>
<feature type="compositionally biased region" description="Acidic residues" evidence="3">
    <location>
        <begin position="367"/>
        <end position="376"/>
    </location>
</feature>
<evidence type="ECO:0000256" key="2">
    <source>
        <dbReference type="SAM" id="Coils"/>
    </source>
</evidence>
<reference evidence="4 5" key="1">
    <citation type="submission" date="2019-05" db="EMBL/GenBank/DDBJ databases">
        <title>The compact genome of Giardia muris reveals important steps in the evolution of intestinal protozoan parasites.</title>
        <authorList>
            <person name="Xu F."/>
            <person name="Jimenez-Gonzalez A."/>
            <person name="Einarsson E."/>
            <person name="Astvaldsson A."/>
            <person name="Peirasmaki D."/>
            <person name="Eckmann L."/>
            <person name="Andersson J.O."/>
            <person name="Svard S.G."/>
            <person name="Jerlstrom-Hultqvist J."/>
        </authorList>
    </citation>
    <scope>NUCLEOTIDE SEQUENCE [LARGE SCALE GENOMIC DNA]</scope>
    <source>
        <strain evidence="4 5">Roberts-Thomson</strain>
    </source>
</reference>
<evidence type="ECO:0000313" key="5">
    <source>
        <dbReference type="Proteomes" id="UP000315496"/>
    </source>
</evidence>
<dbReference type="Gene3D" id="1.10.287.1490">
    <property type="match status" value="1"/>
</dbReference>
<feature type="region of interest" description="Disordered" evidence="3">
    <location>
        <begin position="364"/>
        <end position="391"/>
    </location>
</feature>
<dbReference type="OrthoDB" id="10251741at2759"/>
<feature type="repeat" description="WD" evidence="1">
    <location>
        <begin position="721"/>
        <end position="756"/>
    </location>
</feature>
<feature type="compositionally biased region" description="Polar residues" evidence="3">
    <location>
        <begin position="901"/>
        <end position="910"/>
    </location>
</feature>
<keyword evidence="1" id="KW-0853">WD repeat</keyword>
<feature type="region of interest" description="Disordered" evidence="3">
    <location>
        <begin position="901"/>
        <end position="959"/>
    </location>
</feature>
<evidence type="ECO:0000313" key="4">
    <source>
        <dbReference type="EMBL" id="TNJ30636.1"/>
    </source>
</evidence>
<dbReference type="InterPro" id="IPR015943">
    <property type="entry name" value="WD40/YVTN_repeat-like_dom_sf"/>
</dbReference>
<name>A0A4Z1SY69_GIAMU</name>
<dbReference type="PROSITE" id="PS50082">
    <property type="entry name" value="WD_REPEATS_2"/>
    <property type="match status" value="1"/>
</dbReference>
<feature type="coiled-coil region" evidence="2">
    <location>
        <begin position="1283"/>
        <end position="1317"/>
    </location>
</feature>